<dbReference type="AlphaFoldDB" id="A0A1M6S2B0"/>
<dbReference type="PROSITE" id="PS01149">
    <property type="entry name" value="PSI_RSU"/>
    <property type="match status" value="1"/>
</dbReference>
<accession>A0A1M6S2B0</accession>
<dbReference type="InterPro" id="IPR050343">
    <property type="entry name" value="RsuA_PseudoU_synthase"/>
</dbReference>
<comment type="caution">
    <text evidence="5">The sequence shown here is derived from an EMBL/GenBank/DDBJ whole genome shotgun (WGS) entry which is preliminary data.</text>
</comment>
<evidence type="ECO:0000256" key="1">
    <source>
        <dbReference type="ARBA" id="ARBA00008348"/>
    </source>
</evidence>
<name>A0A1M6S2B0_MEGEL</name>
<dbReference type="InterPro" id="IPR020103">
    <property type="entry name" value="PsdUridine_synth_cat_dom_sf"/>
</dbReference>
<dbReference type="RefSeq" id="WP_014015958.1">
    <property type="nucleotide sequence ID" value="NZ_CALDUZ010000052.1"/>
</dbReference>
<dbReference type="PANTHER" id="PTHR47683:SF4">
    <property type="entry name" value="PSEUDOURIDINE SYNTHASE"/>
    <property type="match status" value="1"/>
</dbReference>
<evidence type="ECO:0000256" key="2">
    <source>
        <dbReference type="ARBA" id="ARBA00022884"/>
    </source>
</evidence>
<dbReference type="EC" id="5.4.99.-" evidence="4"/>
<dbReference type="InterPro" id="IPR006145">
    <property type="entry name" value="PsdUridine_synth_RsuA/RluA"/>
</dbReference>
<keyword evidence="3 4" id="KW-0413">Isomerase</keyword>
<dbReference type="InterPro" id="IPR000748">
    <property type="entry name" value="PsdUridine_synth_RsuA/RluB/E/F"/>
</dbReference>
<dbReference type="CDD" id="cd02553">
    <property type="entry name" value="PseudoU_synth_RsuA"/>
    <property type="match status" value="1"/>
</dbReference>
<dbReference type="InterPro" id="IPR042092">
    <property type="entry name" value="PsdUridine_s_RsuA/RluB/E/F_cat"/>
</dbReference>
<dbReference type="SMART" id="SM00363">
    <property type="entry name" value="S4"/>
    <property type="match status" value="1"/>
</dbReference>
<dbReference type="PROSITE" id="PS50889">
    <property type="entry name" value="S4"/>
    <property type="match status" value="1"/>
</dbReference>
<dbReference type="GeneID" id="97491966"/>
<dbReference type="Proteomes" id="UP000536773">
    <property type="component" value="Unassembled WGS sequence"/>
</dbReference>
<dbReference type="PANTHER" id="PTHR47683">
    <property type="entry name" value="PSEUDOURIDINE SYNTHASE FAMILY PROTEIN-RELATED"/>
    <property type="match status" value="1"/>
</dbReference>
<dbReference type="CDD" id="cd00165">
    <property type="entry name" value="S4"/>
    <property type="match status" value="1"/>
</dbReference>
<comment type="similarity">
    <text evidence="1 4">Belongs to the pseudouridine synthase RsuA family.</text>
</comment>
<dbReference type="InterPro" id="IPR036986">
    <property type="entry name" value="S4_RNA-bd_sf"/>
</dbReference>
<dbReference type="Gene3D" id="3.30.70.1560">
    <property type="entry name" value="Alpha-L RNA-binding motif"/>
    <property type="match status" value="1"/>
</dbReference>
<evidence type="ECO:0000256" key="3">
    <source>
        <dbReference type="ARBA" id="ARBA00023235"/>
    </source>
</evidence>
<gene>
    <name evidence="5" type="ORF">HG933_04735</name>
</gene>
<evidence type="ECO:0000313" key="6">
    <source>
        <dbReference type="Proteomes" id="UP000536773"/>
    </source>
</evidence>
<reference evidence="5 6" key="1">
    <citation type="submission" date="2020-04" db="EMBL/GenBank/DDBJ databases">
        <authorList>
            <person name="Hitch T.C.A."/>
            <person name="Wylensek D."/>
            <person name="Clavel T."/>
        </authorList>
    </citation>
    <scope>NUCLEOTIDE SEQUENCE [LARGE SCALE GENOMIC DNA]</scope>
    <source>
        <strain evidence="5 6">WCA-386-APC-2A</strain>
    </source>
</reference>
<dbReference type="GO" id="GO:0003723">
    <property type="term" value="F:RNA binding"/>
    <property type="evidence" value="ECO:0007669"/>
    <property type="project" value="UniProtKB-KW"/>
</dbReference>
<organism evidence="5 6">
    <name type="scientific">Megasphaera elsdenii</name>
    <dbReference type="NCBI Taxonomy" id="907"/>
    <lineage>
        <taxon>Bacteria</taxon>
        <taxon>Bacillati</taxon>
        <taxon>Bacillota</taxon>
        <taxon>Negativicutes</taxon>
        <taxon>Veillonellales</taxon>
        <taxon>Veillonellaceae</taxon>
        <taxon>Megasphaera</taxon>
    </lineage>
</organism>
<dbReference type="NCBIfam" id="TIGR00093">
    <property type="entry name" value="pseudouridine synthase"/>
    <property type="match status" value="1"/>
</dbReference>
<dbReference type="InterPro" id="IPR018496">
    <property type="entry name" value="PsdUridine_synth_RsuA/RluB_CS"/>
</dbReference>
<dbReference type="Pfam" id="PF01479">
    <property type="entry name" value="S4"/>
    <property type="match status" value="1"/>
</dbReference>
<dbReference type="Gene3D" id="3.10.290.10">
    <property type="entry name" value="RNA-binding S4 domain"/>
    <property type="match status" value="1"/>
</dbReference>
<dbReference type="InterPro" id="IPR002942">
    <property type="entry name" value="S4_RNA-bd"/>
</dbReference>
<protein>
    <recommendedName>
        <fullName evidence="4">Pseudouridine synthase</fullName>
        <ecNumber evidence="4">5.4.99.-</ecNumber>
    </recommendedName>
</protein>
<dbReference type="InterPro" id="IPR020094">
    <property type="entry name" value="TruA/RsuA/RluB/E/F_N"/>
</dbReference>
<dbReference type="SUPFAM" id="SSF55120">
    <property type="entry name" value="Pseudouridine synthase"/>
    <property type="match status" value="1"/>
</dbReference>
<dbReference type="GO" id="GO:0120159">
    <property type="term" value="F:rRNA pseudouridine synthase activity"/>
    <property type="evidence" value="ECO:0007669"/>
    <property type="project" value="UniProtKB-ARBA"/>
</dbReference>
<dbReference type="EMBL" id="JABBJH010000005">
    <property type="protein sequence ID" value="NMK38687.1"/>
    <property type="molecule type" value="Genomic_DNA"/>
</dbReference>
<dbReference type="SUPFAM" id="SSF55174">
    <property type="entry name" value="Alpha-L RNA-binding motif"/>
    <property type="match status" value="1"/>
</dbReference>
<dbReference type="GO" id="GO:0000455">
    <property type="term" value="P:enzyme-directed rRNA pseudouridine synthesis"/>
    <property type="evidence" value="ECO:0007669"/>
    <property type="project" value="UniProtKB-ARBA"/>
</dbReference>
<evidence type="ECO:0000313" key="5">
    <source>
        <dbReference type="EMBL" id="NMK38687.1"/>
    </source>
</evidence>
<dbReference type="Pfam" id="PF00849">
    <property type="entry name" value="PseudoU_synth_2"/>
    <property type="match status" value="1"/>
</dbReference>
<dbReference type="Gene3D" id="3.30.70.580">
    <property type="entry name" value="Pseudouridine synthase I, catalytic domain, N-terminal subdomain"/>
    <property type="match status" value="1"/>
</dbReference>
<sequence>MAKTMRLDKLLGHTGWGTRRELKELCKGGHVTMNGTVCLDSSQKVDPAADVIAVDGQIVGYEEHIYLMLYKPAGVVSATEDNVSPTVIGLLPRQYQGAGLFPVGRLDKDTTGLLLITNDGTWAHGITSPKKHMDKIYDAVVEGDIPPDMGQRFADGIVLDDGLHCLPAKAVQTGPQSLTVVVQEGKFHQVKRMCAAVGLKVVQLHRRSVGSVVLDEGLEPGQFRPLTDEEREALKGRGR</sequence>
<evidence type="ECO:0000256" key="4">
    <source>
        <dbReference type="RuleBase" id="RU003887"/>
    </source>
</evidence>
<keyword evidence="2" id="KW-0694">RNA-binding</keyword>
<proteinExistence type="inferred from homology"/>